<dbReference type="RefSeq" id="WP_022389744.1">
    <property type="nucleotide sequence ID" value="NZ_CAUAJF010000062.1"/>
</dbReference>
<accession>A0A316R4I9</accession>
<comment type="caution">
    <text evidence="2">The sequence shown here is derived from an EMBL/GenBank/DDBJ whole genome shotgun (WGS) entry which is preliminary data.</text>
</comment>
<evidence type="ECO:0000313" key="2">
    <source>
        <dbReference type="EMBL" id="HBJ09571.1"/>
    </source>
</evidence>
<evidence type="ECO:0000313" key="3">
    <source>
        <dbReference type="Proteomes" id="UP000262954"/>
    </source>
</evidence>
<dbReference type="EMBL" id="DNWC01000145">
    <property type="protein sequence ID" value="HBJ09571.1"/>
    <property type="molecule type" value="Genomic_DNA"/>
</dbReference>
<proteinExistence type="predicted"/>
<evidence type="ECO:0008006" key="4">
    <source>
        <dbReference type="Google" id="ProtNLM"/>
    </source>
</evidence>
<dbReference type="Proteomes" id="UP000262954">
    <property type="component" value="Unassembled WGS sequence"/>
</dbReference>
<keyword evidence="1" id="KW-0175">Coiled coil</keyword>
<sequence length="292" mass="33139">MKKFFLTVAVIASTCLISCQGGGKEVQRLKQENDSLIQVNVQTKADFEEMLQLMNEVEDGFRQMKEAENYLIVQQNATGDVDKTTREKLKSDMQLVAQTLKENKEKLARLQSQLKNSKYQSSQLKQTVDRLSAEIESKTAMITSLQEDLAKRDIRIKELDDAVSDLSGKVTDLSQETEEQKNTISTQDKELNTVFYVFGTTKELKEQKILSGGGLFKAKEVMKGDFNKDYFTKADLRTLKEIPLEMKKAKILTNHPEGSYSLVKNDKGLLTLVISDPQNFWSLSKYLVVNVD</sequence>
<name>A0A316R4I9_9BACT</name>
<gene>
    <name evidence="2" type="ORF">DDY73_11275</name>
</gene>
<reference evidence="2 3" key="1">
    <citation type="journal article" date="2018" name="Nat. Biotechnol.">
        <title>A standardized bacterial taxonomy based on genome phylogeny substantially revises the tree of life.</title>
        <authorList>
            <person name="Parks D.H."/>
            <person name="Chuvochina M."/>
            <person name="Waite D.W."/>
            <person name="Rinke C."/>
            <person name="Skarshewski A."/>
            <person name="Chaumeil P.A."/>
            <person name="Hugenholtz P."/>
        </authorList>
    </citation>
    <scope>NUCLEOTIDE SEQUENCE [LARGE SCALE GENOMIC DNA]</scope>
    <source>
        <strain evidence="2">UBA11482</strain>
    </source>
</reference>
<dbReference type="AlphaFoldDB" id="A0A316R4I9"/>
<organism evidence="2 3">
    <name type="scientific">Coprobacter fastidiosus</name>
    <dbReference type="NCBI Taxonomy" id="1099853"/>
    <lineage>
        <taxon>Bacteria</taxon>
        <taxon>Pseudomonadati</taxon>
        <taxon>Bacteroidota</taxon>
        <taxon>Bacteroidia</taxon>
        <taxon>Bacteroidales</taxon>
        <taxon>Barnesiellaceae</taxon>
        <taxon>Coprobacter</taxon>
    </lineage>
</organism>
<protein>
    <recommendedName>
        <fullName evidence="4">Chromosome segregation protein SMC</fullName>
    </recommendedName>
</protein>
<feature type="coiled-coil region" evidence="1">
    <location>
        <begin position="86"/>
        <end position="176"/>
    </location>
</feature>
<evidence type="ECO:0000256" key="1">
    <source>
        <dbReference type="SAM" id="Coils"/>
    </source>
</evidence>